<feature type="domain" description="Copper acquisition factor BIM1-like" evidence="11">
    <location>
        <begin position="63"/>
        <end position="166"/>
    </location>
</feature>
<dbReference type="PANTHER" id="PTHR34992:SF5">
    <property type="entry name" value="ANCHORED PROTEIN, PUTATIVE (AFU_ORTHOLOGUE AFUA_6G02800)-RELATED"/>
    <property type="match status" value="1"/>
</dbReference>
<evidence type="ECO:0000313" key="13">
    <source>
        <dbReference type="Proteomes" id="UP000002499"/>
    </source>
</evidence>
<dbReference type="PANTHER" id="PTHR34992">
    <property type="entry name" value="HYPHAL ANASTAMOSIS-7 PROTEIN"/>
    <property type="match status" value="1"/>
</dbReference>
<evidence type="ECO:0000256" key="4">
    <source>
        <dbReference type="ARBA" id="ARBA00022729"/>
    </source>
</evidence>
<dbReference type="Pfam" id="PF20238">
    <property type="entry name" value="BIM1-like_dom"/>
    <property type="match status" value="1"/>
</dbReference>
<organism evidence="13">
    <name type="scientific">Metarhizium acridum (strain CQMa 102)</name>
    <dbReference type="NCBI Taxonomy" id="655827"/>
    <lineage>
        <taxon>Eukaryota</taxon>
        <taxon>Fungi</taxon>
        <taxon>Dikarya</taxon>
        <taxon>Ascomycota</taxon>
        <taxon>Pezizomycotina</taxon>
        <taxon>Sordariomycetes</taxon>
        <taxon>Hypocreomycetidae</taxon>
        <taxon>Hypocreales</taxon>
        <taxon>Clavicipitaceae</taxon>
        <taxon>Metarhizium</taxon>
    </lineage>
</organism>
<sequence>MALLRSLAVLAMTASVAKAANPTTSEDMGPAAFMWPEDRVALVDQKEAYSVELSILYDNGLLSLCIILNKAHQISRANVFAPDPKEENDFKTLIKPEAMAELDKGHTCVNLKNSPSFVKPGSNATLQIKYVASFDKPENETFYACADITYVEFANFKEKVPCFNAMVPDDSKKDTPEPTSDASKNSDSTNSGLSGGNAAGVVIDVVDGVALIAAAALLIYRRKQ</sequence>
<dbReference type="GO" id="GO:0005886">
    <property type="term" value="C:plasma membrane"/>
    <property type="evidence" value="ECO:0007669"/>
    <property type="project" value="UniProtKB-SubCell"/>
</dbReference>
<keyword evidence="3" id="KW-0336">GPI-anchor</keyword>
<evidence type="ECO:0000256" key="7">
    <source>
        <dbReference type="ARBA" id="ARBA00023288"/>
    </source>
</evidence>
<evidence type="ECO:0000256" key="1">
    <source>
        <dbReference type="ARBA" id="ARBA00004609"/>
    </source>
</evidence>
<reference evidence="12 13" key="1">
    <citation type="journal article" date="2011" name="PLoS Genet.">
        <title>Genome sequencing and comparative transcriptomics of the model entomopathogenic fungi Metarhizium anisopliae and M. acridum.</title>
        <authorList>
            <person name="Gao Q."/>
            <person name="Jin K."/>
            <person name="Ying S.H."/>
            <person name="Zhang Y."/>
            <person name="Xiao G."/>
            <person name="Shang Y."/>
            <person name="Duan Z."/>
            <person name="Hu X."/>
            <person name="Xie X.Q."/>
            <person name="Zhou G."/>
            <person name="Peng G."/>
            <person name="Luo Z."/>
            <person name="Huang W."/>
            <person name="Wang B."/>
            <person name="Fang W."/>
            <person name="Wang S."/>
            <person name="Zhong Y."/>
            <person name="Ma L.J."/>
            <person name="St Leger R.J."/>
            <person name="Zhao G.P."/>
            <person name="Pei Y."/>
            <person name="Feng M.G."/>
            <person name="Xia Y."/>
            <person name="Wang C."/>
        </authorList>
    </citation>
    <scope>NUCLEOTIDE SEQUENCE [LARGE SCALE GENOMIC DNA]</scope>
    <source>
        <strain evidence="12 13">CQMa 102</strain>
    </source>
</reference>
<comment type="subcellular location">
    <subcellularLocation>
        <location evidence="1">Cell membrane</location>
        <topology evidence="1">Lipid-anchor</topology>
        <topology evidence="1">GPI-anchor</topology>
    </subcellularLocation>
</comment>
<gene>
    <name evidence="12" type="ORF">MAC_06067</name>
</gene>
<feature type="compositionally biased region" description="Polar residues" evidence="8">
    <location>
        <begin position="177"/>
        <end position="192"/>
    </location>
</feature>
<evidence type="ECO:0000256" key="2">
    <source>
        <dbReference type="ARBA" id="ARBA00022475"/>
    </source>
</evidence>
<feature type="region of interest" description="Disordered" evidence="8">
    <location>
        <begin position="169"/>
        <end position="193"/>
    </location>
</feature>
<evidence type="ECO:0000256" key="10">
    <source>
        <dbReference type="SAM" id="SignalP"/>
    </source>
</evidence>
<dbReference type="AlphaFoldDB" id="E9E869"/>
<keyword evidence="7" id="KW-0449">Lipoprotein</keyword>
<dbReference type="InterPro" id="IPR046936">
    <property type="entry name" value="BIM1-like"/>
</dbReference>
<protein>
    <recommendedName>
        <fullName evidence="11">Copper acquisition factor BIM1-like domain-containing protein</fullName>
    </recommendedName>
</protein>
<evidence type="ECO:0000256" key="3">
    <source>
        <dbReference type="ARBA" id="ARBA00022622"/>
    </source>
</evidence>
<keyword evidence="9" id="KW-0812">Transmembrane</keyword>
<evidence type="ECO:0000259" key="11">
    <source>
        <dbReference type="Pfam" id="PF20238"/>
    </source>
</evidence>
<dbReference type="InterPro" id="IPR046530">
    <property type="entry name" value="BIM1-like_dom"/>
</dbReference>
<dbReference type="EMBL" id="GL698519">
    <property type="protein sequence ID" value="EFY87940.1"/>
    <property type="molecule type" value="Genomic_DNA"/>
</dbReference>
<evidence type="ECO:0000256" key="6">
    <source>
        <dbReference type="ARBA" id="ARBA00023180"/>
    </source>
</evidence>
<evidence type="ECO:0000256" key="8">
    <source>
        <dbReference type="SAM" id="MobiDB-lite"/>
    </source>
</evidence>
<dbReference type="GO" id="GO:0098552">
    <property type="term" value="C:side of membrane"/>
    <property type="evidence" value="ECO:0007669"/>
    <property type="project" value="UniProtKB-KW"/>
</dbReference>
<evidence type="ECO:0000256" key="9">
    <source>
        <dbReference type="SAM" id="Phobius"/>
    </source>
</evidence>
<dbReference type="InParanoid" id="E9E869"/>
<feature type="chain" id="PRO_5003235537" description="Copper acquisition factor BIM1-like domain-containing protein" evidence="10">
    <location>
        <begin position="20"/>
        <end position="224"/>
    </location>
</feature>
<dbReference type="HOGENOM" id="CLU_067864_0_0_1"/>
<dbReference type="Proteomes" id="UP000002499">
    <property type="component" value="Unassembled WGS sequence"/>
</dbReference>
<dbReference type="eggNOG" id="ENOG502S3DR">
    <property type="taxonomic scope" value="Eukaryota"/>
</dbReference>
<keyword evidence="13" id="KW-1185">Reference proteome</keyword>
<evidence type="ECO:0000256" key="5">
    <source>
        <dbReference type="ARBA" id="ARBA00023136"/>
    </source>
</evidence>
<keyword evidence="9" id="KW-1133">Transmembrane helix</keyword>
<name>E9E869_METAQ</name>
<keyword evidence="4 10" id="KW-0732">Signal</keyword>
<keyword evidence="2" id="KW-1003">Cell membrane</keyword>
<feature type="signal peptide" evidence="10">
    <location>
        <begin position="1"/>
        <end position="19"/>
    </location>
</feature>
<dbReference type="OrthoDB" id="2587363at2759"/>
<dbReference type="KEGG" id="maw:19250378"/>
<keyword evidence="5 9" id="KW-0472">Membrane</keyword>
<dbReference type="GeneID" id="19250378"/>
<accession>E9E869</accession>
<keyword evidence="6" id="KW-0325">Glycoprotein</keyword>
<proteinExistence type="predicted"/>
<evidence type="ECO:0000313" key="12">
    <source>
        <dbReference type="EMBL" id="EFY87940.1"/>
    </source>
</evidence>
<feature type="transmembrane region" description="Helical" evidence="9">
    <location>
        <begin position="198"/>
        <end position="220"/>
    </location>
</feature>